<accession>A0A385SMW1</accession>
<sequence>MNAFVEKTTFDFLKKLSANNDRDWFNAHKAQYEKAKGNVEQFMDALIAKMNTHDRLETPSGKKSLYRIYNDVRFAKDKSPYNPRFAGYMRRSKPQLRGGYYIWIAPGVTRVGCGFSYPHADDLRRIRLDITANPGDWRKMLRSKAITSHFGEMVGEQVKTTPRGFSADDPAIDLLRFKQYWFERSFTDREALSPDFLLEVNKTYKSIRPFFDYMSDVLGTDLNGEPIR</sequence>
<evidence type="ECO:0000313" key="1">
    <source>
        <dbReference type="EMBL" id="AYB31607.1"/>
    </source>
</evidence>
<dbReference type="KEGG" id="chk:D4L85_13980"/>
<dbReference type="RefSeq" id="WP_119754877.1">
    <property type="nucleotide sequence ID" value="NZ_CP032382.1"/>
</dbReference>
<dbReference type="OrthoDB" id="9794241at2"/>
<dbReference type="InterPro" id="IPR012808">
    <property type="entry name" value="CHP02453"/>
</dbReference>
<dbReference type="PANTHER" id="PTHR36452:SF1">
    <property type="entry name" value="DUF2461 DOMAIN-CONTAINING PROTEIN"/>
    <property type="match status" value="1"/>
</dbReference>
<evidence type="ECO:0000313" key="2">
    <source>
        <dbReference type="Proteomes" id="UP000266183"/>
    </source>
</evidence>
<dbReference type="NCBIfam" id="TIGR02453">
    <property type="entry name" value="TIGR02453 family protein"/>
    <property type="match status" value="1"/>
</dbReference>
<keyword evidence="2" id="KW-1185">Reference proteome</keyword>
<proteinExistence type="predicted"/>
<dbReference type="Proteomes" id="UP000266183">
    <property type="component" value="Chromosome"/>
</dbReference>
<dbReference type="AlphaFoldDB" id="A0A385SMW1"/>
<name>A0A385SMW1_9BACT</name>
<reference evidence="2" key="1">
    <citation type="submission" date="2018-09" db="EMBL/GenBank/DDBJ databases">
        <title>Chryseolinea sp. KIS68-18 isolated from soil.</title>
        <authorList>
            <person name="Weon H.-Y."/>
            <person name="Kwon S.-W."/>
            <person name="Lee S.A."/>
        </authorList>
    </citation>
    <scope>NUCLEOTIDE SEQUENCE [LARGE SCALE GENOMIC DNA]</scope>
    <source>
        <strain evidence="2">KIS68-18</strain>
    </source>
</reference>
<dbReference type="InterPro" id="IPR015996">
    <property type="entry name" value="UCP028451"/>
</dbReference>
<organism evidence="1 2">
    <name type="scientific">Chryseolinea soli</name>
    <dbReference type="NCBI Taxonomy" id="2321403"/>
    <lineage>
        <taxon>Bacteria</taxon>
        <taxon>Pseudomonadati</taxon>
        <taxon>Bacteroidota</taxon>
        <taxon>Cytophagia</taxon>
        <taxon>Cytophagales</taxon>
        <taxon>Fulvivirgaceae</taxon>
        <taxon>Chryseolinea</taxon>
    </lineage>
</organism>
<gene>
    <name evidence="1" type="ORF">D4L85_13980</name>
</gene>
<dbReference type="Pfam" id="PF09365">
    <property type="entry name" value="DUF2461"/>
    <property type="match status" value="1"/>
</dbReference>
<protein>
    <submittedName>
        <fullName evidence="1">DUF2461 domain-containing protein</fullName>
    </submittedName>
</protein>
<dbReference type="PIRSF" id="PIRSF028451">
    <property type="entry name" value="UCP028451"/>
    <property type="match status" value="1"/>
</dbReference>
<dbReference type="PANTHER" id="PTHR36452">
    <property type="entry name" value="CHROMOSOME 12, WHOLE GENOME SHOTGUN SEQUENCE"/>
    <property type="match status" value="1"/>
</dbReference>
<dbReference type="EMBL" id="CP032382">
    <property type="protein sequence ID" value="AYB31607.1"/>
    <property type="molecule type" value="Genomic_DNA"/>
</dbReference>